<dbReference type="AlphaFoldDB" id="A0AA90TEK3"/>
<dbReference type="EMBL" id="JAUYZK010000003">
    <property type="protein sequence ID" value="MDP2538700.1"/>
    <property type="molecule type" value="Genomic_DNA"/>
</dbReference>
<dbReference type="Gene3D" id="3.40.50.720">
    <property type="entry name" value="NAD(P)-binding Rossmann-like Domain"/>
    <property type="match status" value="1"/>
</dbReference>
<sequence>MNYTLLTGATSDIGKNIAQVLSLKQNLILSGRNLNKLEETLKSLPNPKSHKLLTINLKDISSIRDSISCLLNGGGV</sequence>
<dbReference type="SUPFAM" id="SSF51735">
    <property type="entry name" value="NAD(P)-binding Rossmann-fold domains"/>
    <property type="match status" value="1"/>
</dbReference>
<accession>A0AA90TEK3</accession>
<dbReference type="EMBL" id="JAUPEV010000020">
    <property type="protein sequence ID" value="MDO7253934.1"/>
    <property type="molecule type" value="Genomic_DNA"/>
</dbReference>
<dbReference type="RefSeq" id="WP_305517772.1">
    <property type="nucleotide sequence ID" value="NZ_JAUPEV010000020.1"/>
</dbReference>
<organism evidence="2 3">
    <name type="scientific">Helicobacter cappadocius</name>
    <dbReference type="NCBI Taxonomy" id="3063998"/>
    <lineage>
        <taxon>Bacteria</taxon>
        <taxon>Pseudomonadati</taxon>
        <taxon>Campylobacterota</taxon>
        <taxon>Epsilonproteobacteria</taxon>
        <taxon>Campylobacterales</taxon>
        <taxon>Helicobacteraceae</taxon>
        <taxon>Helicobacter</taxon>
    </lineage>
</organism>
<dbReference type="InterPro" id="IPR036291">
    <property type="entry name" value="NAD(P)-bd_dom_sf"/>
</dbReference>
<gene>
    <name evidence="1" type="ORF">Q5I04_08455</name>
    <name evidence="2" type="ORF">Q5I06_02740</name>
</gene>
<evidence type="ECO:0000313" key="4">
    <source>
        <dbReference type="Proteomes" id="UP001240777"/>
    </source>
</evidence>
<keyword evidence="4" id="KW-1185">Reference proteome</keyword>
<evidence type="ECO:0000313" key="3">
    <source>
        <dbReference type="Proteomes" id="UP001177258"/>
    </source>
</evidence>
<reference evidence="2 4" key="1">
    <citation type="submission" date="2023-07" db="EMBL/GenBank/DDBJ databases">
        <title>Unpublished Manusciprt.</title>
        <authorList>
            <person name="Aydin F."/>
            <person name="Tarhane S."/>
            <person name="Saticioglu I.B."/>
            <person name="Karakaya E."/>
            <person name="Abay S."/>
            <person name="Guran O."/>
            <person name="Bozkurt E."/>
            <person name="Uzum N."/>
            <person name="Olgun K."/>
            <person name="Jablonski D."/>
        </authorList>
    </citation>
    <scope>NUCLEOTIDE SEQUENCE</scope>
    <source>
        <strain evidence="4">faydin-H75</strain>
        <strain evidence="2">Faydin-H76</strain>
    </source>
</reference>
<evidence type="ECO:0000313" key="2">
    <source>
        <dbReference type="EMBL" id="MDP2538700.1"/>
    </source>
</evidence>
<dbReference type="Proteomes" id="UP001177258">
    <property type="component" value="Unassembled WGS sequence"/>
</dbReference>
<evidence type="ECO:0008006" key="5">
    <source>
        <dbReference type="Google" id="ProtNLM"/>
    </source>
</evidence>
<reference evidence="1" key="2">
    <citation type="submission" date="2023-07" db="EMBL/GenBank/DDBJ databases">
        <authorList>
            <person name="Aydin F."/>
            <person name="Tarhane S."/>
            <person name="Saticioglu I.B."/>
            <person name="Karakaya E."/>
            <person name="Abay S."/>
            <person name="Guran O."/>
            <person name="Bozkurt E."/>
            <person name="Uzum N."/>
            <person name="Olgun K."/>
            <person name="Jablonski D."/>
        </authorList>
    </citation>
    <scope>NUCLEOTIDE SEQUENCE</scope>
    <source>
        <strain evidence="1">Faydin-H75</strain>
    </source>
</reference>
<protein>
    <recommendedName>
        <fullName evidence="5">Short-chain dehydrogenase</fullName>
    </recommendedName>
</protein>
<comment type="caution">
    <text evidence="2">The sequence shown here is derived from an EMBL/GenBank/DDBJ whole genome shotgun (WGS) entry which is preliminary data.</text>
</comment>
<name>A0AA90TEK3_9HELI</name>
<dbReference type="Proteomes" id="UP001240777">
    <property type="component" value="Unassembled WGS sequence"/>
</dbReference>
<reference evidence="1 3" key="3">
    <citation type="journal article" date="2024" name="Syst. Appl. Microbiol.">
        <title>Helicobacter cappadocius sp. nov., from lizards: The first psychrotrophic Helicobacter species.</title>
        <authorList>
            <person name="Aydin F."/>
            <person name="Tarhane S."/>
            <person name="Karakaya E."/>
            <person name="Abay S."/>
            <person name="Kayman T."/>
            <person name="Guran O."/>
            <person name="Bozkurt E."/>
            <person name="Uzum N."/>
            <person name="Avci A."/>
            <person name="Olgun K."/>
            <person name="Jablonski D."/>
            <person name="Guran C."/>
            <person name="Burcin Saticioglu I."/>
        </authorList>
    </citation>
    <scope>NUCLEOTIDE SEQUENCE [LARGE SCALE GENOMIC DNA]</scope>
    <source>
        <strain evidence="1">Faydin-H75</strain>
        <strain evidence="3">faydin-H76</strain>
    </source>
</reference>
<proteinExistence type="predicted"/>
<evidence type="ECO:0000313" key="1">
    <source>
        <dbReference type="EMBL" id="MDO7253934.1"/>
    </source>
</evidence>